<dbReference type="GO" id="GO:0005829">
    <property type="term" value="C:cytosol"/>
    <property type="evidence" value="ECO:0007669"/>
    <property type="project" value="TreeGrafter"/>
</dbReference>
<keyword evidence="5" id="KW-0408">Iron</keyword>
<dbReference type="InterPro" id="IPR048328">
    <property type="entry name" value="Dyp_perox_C"/>
</dbReference>
<keyword evidence="4" id="KW-0560">Oxidoreductase</keyword>
<keyword evidence="2 7" id="KW-0575">Peroxidase</keyword>
<comment type="caution">
    <text evidence="7">The sequence shown here is derived from an EMBL/GenBank/DDBJ whole genome shotgun (WGS) entry which is preliminary data.</text>
</comment>
<dbReference type="Proteomes" id="UP000029228">
    <property type="component" value="Unassembled WGS sequence"/>
</dbReference>
<evidence type="ECO:0000259" key="6">
    <source>
        <dbReference type="Pfam" id="PF20628"/>
    </source>
</evidence>
<dbReference type="OrthoDB" id="3251355at2"/>
<evidence type="ECO:0000256" key="2">
    <source>
        <dbReference type="ARBA" id="ARBA00022559"/>
    </source>
</evidence>
<dbReference type="STRING" id="990268.JCM19235_4270"/>
<reference evidence="7 8" key="2">
    <citation type="submission" date="2014-09" db="EMBL/GenBank/DDBJ databases">
        <authorList>
            <consortium name="NBRP consortium"/>
            <person name="Sawabe T."/>
            <person name="Meirelles P."/>
            <person name="Nakanishi M."/>
            <person name="Sayaka M."/>
            <person name="Hattori M."/>
            <person name="Ohkuma M."/>
        </authorList>
    </citation>
    <scope>NUCLEOTIDE SEQUENCE [LARGE SCALE GENOMIC DNA]</scope>
    <source>
        <strain evidence="8">JCM19235</strain>
    </source>
</reference>
<dbReference type="AlphaFoldDB" id="A0A090RXA5"/>
<name>A0A090RXA5_9VIBR</name>
<evidence type="ECO:0000256" key="4">
    <source>
        <dbReference type="ARBA" id="ARBA00023002"/>
    </source>
</evidence>
<reference evidence="7 8" key="1">
    <citation type="submission" date="2014-09" db="EMBL/GenBank/DDBJ databases">
        <title>Vibrio maritimus JCM 19235. (C45) whole genome shotgun sequence.</title>
        <authorList>
            <person name="Sawabe T."/>
            <person name="Meirelles P."/>
            <person name="Nakanishi M."/>
            <person name="Sayaka M."/>
            <person name="Hattori M."/>
            <person name="Ohkuma M."/>
        </authorList>
    </citation>
    <scope>NUCLEOTIDE SEQUENCE [LARGE SCALE GENOMIC DNA]</scope>
    <source>
        <strain evidence="8">JCM19235</strain>
    </source>
</reference>
<keyword evidence="3" id="KW-0479">Metal-binding</keyword>
<dbReference type="PANTHER" id="PTHR30521:SF0">
    <property type="entry name" value="DYP-TYPE PEROXIDASE FAMILY PROTEIN"/>
    <property type="match status" value="1"/>
</dbReference>
<dbReference type="GO" id="GO:0004601">
    <property type="term" value="F:peroxidase activity"/>
    <property type="evidence" value="ECO:0007669"/>
    <property type="project" value="UniProtKB-KW"/>
</dbReference>
<evidence type="ECO:0000256" key="1">
    <source>
        <dbReference type="ARBA" id="ARBA00001970"/>
    </source>
</evidence>
<dbReference type="InterPro" id="IPR011008">
    <property type="entry name" value="Dimeric_a/b-barrel"/>
</dbReference>
<accession>A0A090RXA5</accession>
<dbReference type="PROSITE" id="PS51404">
    <property type="entry name" value="DYP_PEROXIDASE"/>
    <property type="match status" value="1"/>
</dbReference>
<gene>
    <name evidence="7" type="ORF">JCM19235_4270</name>
</gene>
<dbReference type="PANTHER" id="PTHR30521">
    <property type="entry name" value="DEFERROCHELATASE/PEROXIDASE"/>
    <property type="match status" value="1"/>
</dbReference>
<evidence type="ECO:0000256" key="5">
    <source>
        <dbReference type="ARBA" id="ARBA00023004"/>
    </source>
</evidence>
<dbReference type="SUPFAM" id="SSF54909">
    <property type="entry name" value="Dimeric alpha+beta barrel"/>
    <property type="match status" value="1"/>
</dbReference>
<keyword evidence="8" id="KW-1185">Reference proteome</keyword>
<evidence type="ECO:0000313" key="8">
    <source>
        <dbReference type="Proteomes" id="UP000029228"/>
    </source>
</evidence>
<organism evidence="7 8">
    <name type="scientific">Vibrio maritimus</name>
    <dbReference type="NCBI Taxonomy" id="990268"/>
    <lineage>
        <taxon>Bacteria</taxon>
        <taxon>Pseudomonadati</taxon>
        <taxon>Pseudomonadota</taxon>
        <taxon>Gammaproteobacteria</taxon>
        <taxon>Vibrionales</taxon>
        <taxon>Vibrionaceae</taxon>
        <taxon>Vibrio</taxon>
    </lineage>
</organism>
<dbReference type="GO" id="GO:0046872">
    <property type="term" value="F:metal ion binding"/>
    <property type="evidence" value="ECO:0007669"/>
    <property type="project" value="UniProtKB-KW"/>
</dbReference>
<evidence type="ECO:0000313" key="7">
    <source>
        <dbReference type="EMBL" id="GAL20070.1"/>
    </source>
</evidence>
<dbReference type="EMBL" id="BBMR01000005">
    <property type="protein sequence ID" value="GAL20070.1"/>
    <property type="molecule type" value="Genomic_DNA"/>
</dbReference>
<comment type="cofactor">
    <cofactor evidence="1">
        <name>heme b</name>
        <dbReference type="ChEBI" id="CHEBI:60344"/>
    </cofactor>
</comment>
<feature type="domain" description="Dyp-type peroxidase C-terminal" evidence="6">
    <location>
        <begin position="149"/>
        <end position="316"/>
    </location>
</feature>
<protein>
    <submittedName>
        <fullName evidence="7">Ferrous iron transport peroxidase EfeB</fullName>
    </submittedName>
</protein>
<evidence type="ECO:0000256" key="3">
    <source>
        <dbReference type="ARBA" id="ARBA00022723"/>
    </source>
</evidence>
<dbReference type="InterPro" id="IPR006314">
    <property type="entry name" value="Dyp_peroxidase"/>
</dbReference>
<dbReference type="Pfam" id="PF20628">
    <property type="entry name" value="Dyp_perox_C"/>
    <property type="match status" value="1"/>
</dbReference>
<dbReference type="GO" id="GO:0020037">
    <property type="term" value="F:heme binding"/>
    <property type="evidence" value="ECO:0007669"/>
    <property type="project" value="InterPro"/>
</dbReference>
<sequence length="331" mass="37257">MNELQINISDNPLPYMKSIVMNGDFENLKRALSTVWLLKEEYGVSVYIGYGHTFFDSNLIAEKIPFELNYFKFRGAVGSEIITTGSKIKYSENCTNNLNKAPVIIDVRTTTNQQLSSYCNSLFEKLLSLGIEIEMSYYEGSASDDSRIHIGFKDGTSNIDNLEDRYSAVAVSPLARDKWMKGGTYQVYIRFRINLDLWGAIRTEVQEKIIGRTKDANTLIEGVENSHVALNRHRKYPPSDRRSLRIFRQGYDSIFSADGNNYSGLNFISYQESPFRVFQSLSSSIWMGGKVFGGDDDVMGDIIKVDSAGVFALPPTLNSGKFPGYELFGGE</sequence>
<proteinExistence type="predicted"/>